<dbReference type="STRING" id="596324.TREVI0001_0993"/>
<evidence type="ECO:0000313" key="2">
    <source>
        <dbReference type="Proteomes" id="UP000004509"/>
    </source>
</evidence>
<reference evidence="1 2" key="1">
    <citation type="submission" date="2009-07" db="EMBL/GenBank/DDBJ databases">
        <authorList>
            <person name="Madupu R."/>
            <person name="Sebastian Y."/>
            <person name="Durkin A.S."/>
            <person name="Torralba M."/>
            <person name="Methe B."/>
            <person name="Sutton G.G."/>
            <person name="Strausberg R.L."/>
            <person name="Nelson K.E."/>
        </authorList>
    </citation>
    <scope>NUCLEOTIDE SEQUENCE [LARGE SCALE GENOMIC DNA]</scope>
    <source>
        <strain evidence="1 2">ATCC 35580</strain>
    </source>
</reference>
<dbReference type="EMBL" id="ACYH01000060">
    <property type="protein sequence ID" value="EEV19343.1"/>
    <property type="molecule type" value="Genomic_DNA"/>
</dbReference>
<protein>
    <submittedName>
        <fullName evidence="1">Uncharacterized protein</fullName>
    </submittedName>
</protein>
<dbReference type="RefSeq" id="WP_006189886.1">
    <property type="nucleotide sequence ID" value="NZ_ACYH01000060.1"/>
</dbReference>
<proteinExistence type="predicted"/>
<sequence length="93" mass="11044">MRRDEELKKLAEVCDFFCTMTNDEFFDYFYKNSPSFKKDFENIVYNTICDSHNSIILKSDANYSASYQKEGDLINTNTYTLLKEEEMQWMTAA</sequence>
<accession>C8PT79</accession>
<comment type="caution">
    <text evidence="1">The sequence shown here is derived from an EMBL/GenBank/DDBJ whole genome shotgun (WGS) entry which is preliminary data.</text>
</comment>
<evidence type="ECO:0000313" key="1">
    <source>
        <dbReference type="EMBL" id="EEV19343.1"/>
    </source>
</evidence>
<dbReference type="Proteomes" id="UP000004509">
    <property type="component" value="Unassembled WGS sequence"/>
</dbReference>
<dbReference type="AlphaFoldDB" id="C8PT79"/>
<organism evidence="1 2">
    <name type="scientific">Treponema vincentii ATCC 35580</name>
    <dbReference type="NCBI Taxonomy" id="596324"/>
    <lineage>
        <taxon>Bacteria</taxon>
        <taxon>Pseudomonadati</taxon>
        <taxon>Spirochaetota</taxon>
        <taxon>Spirochaetia</taxon>
        <taxon>Spirochaetales</taxon>
        <taxon>Treponemataceae</taxon>
        <taxon>Treponema</taxon>
    </lineage>
</organism>
<name>C8PT79_9SPIR</name>
<gene>
    <name evidence="1" type="ORF">TREVI0001_0993</name>
</gene>
<dbReference type="GeneID" id="301460926"/>